<feature type="region of interest" description="Disordered" evidence="2">
    <location>
        <begin position="118"/>
        <end position="159"/>
    </location>
</feature>
<evidence type="ECO:0000256" key="1">
    <source>
        <dbReference type="SAM" id="Coils"/>
    </source>
</evidence>
<feature type="compositionally biased region" description="Polar residues" evidence="2">
    <location>
        <begin position="1"/>
        <end position="25"/>
    </location>
</feature>
<accession>A0ABC9B446</accession>
<feature type="region of interest" description="Disordered" evidence="2">
    <location>
        <begin position="59"/>
        <end position="88"/>
    </location>
</feature>
<evidence type="ECO:0008006" key="5">
    <source>
        <dbReference type="Google" id="ProtNLM"/>
    </source>
</evidence>
<feature type="compositionally biased region" description="Low complexity" evidence="2">
    <location>
        <begin position="127"/>
        <end position="138"/>
    </location>
</feature>
<proteinExistence type="predicted"/>
<evidence type="ECO:0000313" key="4">
    <source>
        <dbReference type="Proteomes" id="UP001497457"/>
    </source>
</evidence>
<keyword evidence="1" id="KW-0175">Coiled coil</keyword>
<gene>
    <name evidence="3" type="ORF">URODEC1_LOCUS61404</name>
</gene>
<reference evidence="3" key="1">
    <citation type="submission" date="2024-10" db="EMBL/GenBank/DDBJ databases">
        <authorList>
            <person name="Ryan C."/>
        </authorList>
    </citation>
    <scope>NUCLEOTIDE SEQUENCE [LARGE SCALE GENOMIC DNA]</scope>
</reference>
<feature type="coiled-coil region" evidence="1">
    <location>
        <begin position="289"/>
        <end position="323"/>
    </location>
</feature>
<evidence type="ECO:0000256" key="2">
    <source>
        <dbReference type="SAM" id="MobiDB-lite"/>
    </source>
</evidence>
<dbReference type="PANTHER" id="PTHR13690:SF124">
    <property type="entry name" value="TRANSCRIPTION FACTOR RF2A"/>
    <property type="match status" value="1"/>
</dbReference>
<name>A0ABC9B446_9POAL</name>
<sequence length="330" mass="35847">MEANTAAANSPETVDDQALSSTHAQSLLPPLPPPNLTSAFSPAMGDDAFLSVQAHAAASPSFLPEPPPATNLPTLLAGSQPSSSMTSPGLPAFLSGEVPGFAAKLVLLEQLAAWQRETPLVSPPPSGSSSGLRLGLRPAAGEQRRQWRQPPPSPDYELAPLPESLRIPELEEMSAQHNMSSPTTITMGIDSSTSFTPKLSVGAKKKPCSRLLHLPPWDDSADNANKVNFNKHEEEIISKDKSLQDLITTDPKKVKRLIAYRVTSAKRKAVEDARKLELKHQLDSLQTMRDTKYAELQLLQARCAELKAEHNEMSVMVQEMDRQVMLKDGI</sequence>
<dbReference type="EMBL" id="OZ075134">
    <property type="protein sequence ID" value="CAL4993078.1"/>
    <property type="molecule type" value="Genomic_DNA"/>
</dbReference>
<dbReference type="PANTHER" id="PTHR13690">
    <property type="entry name" value="TRANSCRIPTION FACTOR POSF21-RELATED"/>
    <property type="match status" value="1"/>
</dbReference>
<keyword evidence="4" id="KW-1185">Reference proteome</keyword>
<protein>
    <recommendedName>
        <fullName evidence="5">BZIP domain-containing protein</fullName>
    </recommendedName>
</protein>
<organism evidence="3 4">
    <name type="scientific">Urochloa decumbens</name>
    <dbReference type="NCBI Taxonomy" id="240449"/>
    <lineage>
        <taxon>Eukaryota</taxon>
        <taxon>Viridiplantae</taxon>
        <taxon>Streptophyta</taxon>
        <taxon>Embryophyta</taxon>
        <taxon>Tracheophyta</taxon>
        <taxon>Spermatophyta</taxon>
        <taxon>Magnoliopsida</taxon>
        <taxon>Liliopsida</taxon>
        <taxon>Poales</taxon>
        <taxon>Poaceae</taxon>
        <taxon>PACMAD clade</taxon>
        <taxon>Panicoideae</taxon>
        <taxon>Panicodae</taxon>
        <taxon>Paniceae</taxon>
        <taxon>Melinidinae</taxon>
        <taxon>Urochloa</taxon>
    </lineage>
</organism>
<dbReference type="AlphaFoldDB" id="A0ABC9B446"/>
<evidence type="ECO:0000313" key="3">
    <source>
        <dbReference type="EMBL" id="CAL4993078.1"/>
    </source>
</evidence>
<feature type="region of interest" description="Disordered" evidence="2">
    <location>
        <begin position="1"/>
        <end position="43"/>
    </location>
</feature>
<dbReference type="Proteomes" id="UP001497457">
    <property type="component" value="Chromosome 24b"/>
</dbReference>